<evidence type="ECO:0000313" key="1">
    <source>
        <dbReference type="EMBL" id="AZU98626.1"/>
    </source>
</evidence>
<keyword evidence="2" id="KW-1185">Reference proteome</keyword>
<accession>A0A3Q9R7A0</accession>
<reference evidence="1 2" key="1">
    <citation type="submission" date="2018-12" db="EMBL/GenBank/DDBJ databases">
        <title>Successful treatment of antibiotic resistant microbial bone infection with bacteriophages.</title>
        <authorList>
            <person name="Nir-Paz R."/>
            <person name="Gelman D."/>
            <person name="Khouri A."/>
            <person name="Sisson B.M."/>
            <person name="Fackler J."/>
            <person name="Oren S.A."/>
            <person name="Khalifa L."/>
            <person name="Rimon A."/>
            <person name="Glazer S.C."/>
            <person name="Moses A.E."/>
            <person name="Yoram W."/>
            <person name="Schooley R.T."/>
            <person name="Hazan R."/>
        </authorList>
    </citation>
    <scope>NUCLEOTIDE SEQUENCE [LARGE SCALE GENOMIC DNA]</scope>
</reference>
<dbReference type="EMBL" id="MK278860">
    <property type="protein sequence ID" value="AZU98626.1"/>
    <property type="molecule type" value="Genomic_DNA"/>
</dbReference>
<dbReference type="GeneID" id="55811467"/>
<protein>
    <submittedName>
        <fullName evidence="1">Uncharacterized protein</fullName>
    </submittedName>
</protein>
<name>A0A3Q9R7A0_9CAUD</name>
<dbReference type="RefSeq" id="YP_009882171.1">
    <property type="nucleotide sequence ID" value="NC_049445.1"/>
</dbReference>
<evidence type="ECO:0000313" key="2">
    <source>
        <dbReference type="Proteomes" id="UP000287416"/>
    </source>
</evidence>
<dbReference type="Proteomes" id="UP000287416">
    <property type="component" value="Segment"/>
</dbReference>
<proteinExistence type="predicted"/>
<organism evidence="1 2">
    <name type="scientific">Acinetobacter phage AbTZA1</name>
    <dbReference type="NCBI Taxonomy" id="2500827"/>
    <lineage>
        <taxon>Viruses</taxon>
        <taxon>Duplodnaviria</taxon>
        <taxon>Heunggongvirae</taxon>
        <taxon>Uroviricota</taxon>
        <taxon>Caudoviricetes</taxon>
        <taxon>Pantevenvirales</taxon>
        <taxon>Straboviridae</taxon>
        <taxon>Twarogvirinae</taxon>
        <taxon>Hadassahvirus</taxon>
        <taxon>Hadassahvirus azbtza1</taxon>
    </lineage>
</organism>
<dbReference type="KEGG" id="vg:55811467"/>
<sequence>MKFEDVKVGQVVKWGDNYKGQDYTCVVAFKNITTGKVLIYRILDDRNMYPQYRYFGFPIEVAASELMPRESWQPSRPLDAFKFIVNNKDEKATYESLGFIFDNWHLEPAPTSFPFYYSQNANSGKHLYTKEEYDDILLPQYKLENSQMVLDDNYTVIKYGASLLKMIDVEK</sequence>